<dbReference type="AlphaFoldDB" id="A0A1Y1QJM3"/>
<comment type="caution">
    <text evidence="1">The sequence shown here is derived from an EMBL/GenBank/DDBJ whole genome shotgun (WGS) entry which is preliminary data.</text>
</comment>
<organism evidence="1 2">
    <name type="scientific">Thiothrix lacustris</name>
    <dbReference type="NCBI Taxonomy" id="525917"/>
    <lineage>
        <taxon>Bacteria</taxon>
        <taxon>Pseudomonadati</taxon>
        <taxon>Pseudomonadota</taxon>
        <taxon>Gammaproteobacteria</taxon>
        <taxon>Thiotrichales</taxon>
        <taxon>Thiotrichaceae</taxon>
        <taxon>Thiothrix</taxon>
    </lineage>
</organism>
<dbReference type="EMBL" id="MTEJ01000222">
    <property type="protein sequence ID" value="OQX07032.1"/>
    <property type="molecule type" value="Genomic_DNA"/>
</dbReference>
<dbReference type="Proteomes" id="UP000192491">
    <property type="component" value="Unassembled WGS sequence"/>
</dbReference>
<proteinExistence type="predicted"/>
<sequence>MSQAEALFDIVVTGHNTNKNISVIVNEVQALLKDNSPQLEFKLSDALLFEGRANAIRENLNLEDAKALAQQLHNLGIPGQIRPALQIVAKAPQTATVSSEIYTCPACGHKQPKQTQNHEGRLESCEKCGIVGERYQRKARLNQAIEEQQQKHNLSRDKQLGEALRLAKIKEDAMLQDEAKRRLGLLDDGKTHLGIKIAAAVAAISIGIGTLYYLNQPTAEELATQQEAGQLPQANGLSKAIKNIIAQIKSAAGASSSDDNGGGIDVTALTGNSTTDPLAETGKTVPKQAPLAPEAVNAAINNEEWKDLLPARFHMPAAEYQQQVQRLREHLTANQTDQADTLITQITEAYPRVLLLLEMTEWHMQKKQRDMASLNLVFIQAELSKAEDIPTQALIAGVLSKAHALLEEREDSEHFQQQSVTVAKTLPEAAEQATLFSRLANEQALFASPLAAQNLLTTAQEIAETLPNNSEAQSNAFAQIAASHVLLAAYPNANRLLSKVQDQEKRQKLAKFIASQQSPAAKIVATNAP</sequence>
<evidence type="ECO:0000313" key="1">
    <source>
        <dbReference type="EMBL" id="OQX07032.1"/>
    </source>
</evidence>
<reference evidence="1 2" key="1">
    <citation type="submission" date="2017-01" db="EMBL/GenBank/DDBJ databases">
        <title>Novel large sulfur bacteria in the metagenomes of groundwater-fed chemosynthetic microbial mats in the Lake Huron basin.</title>
        <authorList>
            <person name="Sharrar A.M."/>
            <person name="Flood B.E."/>
            <person name="Bailey J.V."/>
            <person name="Jones D.S."/>
            <person name="Biddanda B."/>
            <person name="Ruberg S.A."/>
            <person name="Marcus D.N."/>
            <person name="Dick G.J."/>
        </authorList>
    </citation>
    <scope>NUCLEOTIDE SEQUENCE [LARGE SCALE GENOMIC DNA]</scope>
    <source>
        <strain evidence="1">A8</strain>
    </source>
</reference>
<evidence type="ECO:0000313" key="2">
    <source>
        <dbReference type="Proteomes" id="UP000192491"/>
    </source>
</evidence>
<name>A0A1Y1QJM3_9GAMM</name>
<protein>
    <submittedName>
        <fullName evidence="1">Uncharacterized protein</fullName>
    </submittedName>
</protein>
<accession>A0A1Y1QJM3</accession>
<gene>
    <name evidence="1" type="ORF">BWK73_29140</name>
</gene>